<keyword evidence="1" id="KW-0732">Signal</keyword>
<evidence type="ECO:0000256" key="1">
    <source>
        <dbReference type="SAM" id="SignalP"/>
    </source>
</evidence>
<feature type="chain" id="PRO_5004199295" evidence="1">
    <location>
        <begin position="21"/>
        <end position="35"/>
    </location>
</feature>
<sequence>MNRWFVVTFLLTINLLSVFSMDDKVIGDRELIDIR</sequence>
<feature type="signal peptide" evidence="1">
    <location>
        <begin position="1"/>
        <end position="20"/>
    </location>
</feature>
<protein>
    <submittedName>
        <fullName evidence="2">ACP134</fullName>
    </submittedName>
</protein>
<reference evidence="2" key="1">
    <citation type="journal article" date="2006" name="Genetics">
        <title>Recently evolved genes identified from Drosophila yakuba and D. erecta accessory gland expressed sequence tags.</title>
        <authorList>
            <person name="Begun D.J."/>
            <person name="Lindfors H.A."/>
            <person name="Thompson M.E."/>
            <person name="Holloway A.K."/>
        </authorList>
    </citation>
    <scope>NUCLEOTIDE SEQUENCE</scope>
    <source>
        <strain evidence="2">Cy02</strain>
    </source>
</reference>
<proteinExistence type="predicted"/>
<organism evidence="2">
    <name type="scientific">Drosophila yakuba</name>
    <name type="common">Fruit fly</name>
    <dbReference type="NCBI Taxonomy" id="7245"/>
    <lineage>
        <taxon>Eukaryota</taxon>
        <taxon>Metazoa</taxon>
        <taxon>Ecdysozoa</taxon>
        <taxon>Arthropoda</taxon>
        <taxon>Hexapoda</taxon>
        <taxon>Insecta</taxon>
        <taxon>Pterygota</taxon>
        <taxon>Neoptera</taxon>
        <taxon>Endopterygota</taxon>
        <taxon>Diptera</taxon>
        <taxon>Brachycera</taxon>
        <taxon>Muscomorpha</taxon>
        <taxon>Ephydroidea</taxon>
        <taxon>Drosophilidae</taxon>
        <taxon>Drosophila</taxon>
        <taxon>Sophophora</taxon>
    </lineage>
</organism>
<accession>Q20DJ2</accession>
<name>Q20DJ2_DROYA</name>
<gene>
    <name evidence="2" type="primary">Acp134</name>
</gene>
<evidence type="ECO:0000313" key="2">
    <source>
        <dbReference type="EMBL" id="ABD64386.1"/>
    </source>
</evidence>
<dbReference type="AlphaFoldDB" id="Q20DJ2"/>
<dbReference type="EMBL" id="DQ318163">
    <property type="protein sequence ID" value="ABD64386.1"/>
    <property type="molecule type" value="Genomic_DNA"/>
</dbReference>